<reference evidence="1" key="1">
    <citation type="journal article" date="2021" name="ISME J.">
        <title>Fine-scale metabolic discontinuity in a stratified prokaryote microbiome of a Red Sea deep halocline.</title>
        <authorList>
            <person name="Michoud G."/>
            <person name="Ngugi D.K."/>
            <person name="Barozzi A."/>
            <person name="Merlino G."/>
            <person name="Calleja M.L."/>
            <person name="Delgado-Huertas A."/>
            <person name="Moran X.A.G."/>
            <person name="Daffonchio D."/>
        </authorList>
    </citation>
    <scope>NUCLEOTIDE SEQUENCE</scope>
    <source>
        <strain evidence="1">SuakinDeep_MAG55_1</strain>
    </source>
</reference>
<gene>
    <name evidence="1" type="ORF">MAG551_01589</name>
</gene>
<dbReference type="EMBL" id="JAANXD010000065">
    <property type="protein sequence ID" value="MBS1258530.1"/>
    <property type="molecule type" value="Genomic_DNA"/>
</dbReference>
<sequence>MKINRMLSHIFTTDISDEEITKKYEKSFQEILQEEQEKLLRLISEADKTMDIKQLYSKYNPRITDDTFFGE</sequence>
<evidence type="ECO:0000313" key="1">
    <source>
        <dbReference type="EMBL" id="MBS1258530.1"/>
    </source>
</evidence>
<organism evidence="1 2">
    <name type="scientific">Candidatus Scalindua arabica</name>
    <dbReference type="NCBI Taxonomy" id="1127984"/>
    <lineage>
        <taxon>Bacteria</taxon>
        <taxon>Pseudomonadati</taxon>
        <taxon>Planctomycetota</taxon>
        <taxon>Candidatus Brocadiia</taxon>
        <taxon>Candidatus Brocadiales</taxon>
        <taxon>Candidatus Scalinduaceae</taxon>
        <taxon>Candidatus Scalindua</taxon>
    </lineage>
</organism>
<evidence type="ECO:0000313" key="2">
    <source>
        <dbReference type="Proteomes" id="UP000722750"/>
    </source>
</evidence>
<proteinExistence type="predicted"/>
<dbReference type="Proteomes" id="UP000722750">
    <property type="component" value="Unassembled WGS sequence"/>
</dbReference>
<name>A0A941W2T8_9BACT</name>
<accession>A0A941W2T8</accession>
<comment type="caution">
    <text evidence="1">The sequence shown here is derived from an EMBL/GenBank/DDBJ whole genome shotgun (WGS) entry which is preliminary data.</text>
</comment>
<protein>
    <submittedName>
        <fullName evidence="1">Uncharacterized protein</fullName>
    </submittedName>
</protein>
<dbReference type="AlphaFoldDB" id="A0A941W2T8"/>